<organism evidence="7 8">
    <name type="scientific">Paramecium pentaurelia</name>
    <dbReference type="NCBI Taxonomy" id="43138"/>
    <lineage>
        <taxon>Eukaryota</taxon>
        <taxon>Sar</taxon>
        <taxon>Alveolata</taxon>
        <taxon>Ciliophora</taxon>
        <taxon>Intramacronucleata</taxon>
        <taxon>Oligohymenophorea</taxon>
        <taxon>Peniculida</taxon>
        <taxon>Parameciidae</taxon>
        <taxon>Paramecium</taxon>
    </lineage>
</organism>
<evidence type="ECO:0000256" key="2">
    <source>
        <dbReference type="ARBA" id="ARBA00023015"/>
    </source>
</evidence>
<dbReference type="OrthoDB" id="298344at2759"/>
<dbReference type="GO" id="GO:0005634">
    <property type="term" value="C:nucleus"/>
    <property type="evidence" value="ECO:0007669"/>
    <property type="project" value="UniProtKB-SubCell"/>
</dbReference>
<evidence type="ECO:0000256" key="1">
    <source>
        <dbReference type="ARBA" id="ARBA00004123"/>
    </source>
</evidence>
<sequence length="783" mass="93310">MNSLFYLLNNTLFWSKEIRGSEENQLNADKNLNRNNLEKIIKLDKKNGNFDIYDKYSKRKLKIRTSQNNSHINSSYQNEYILCYFWRHINQVYFKKIDEPEQERLDYLKAMNEDILHTEFPVKHADYKFYQARQILNKQYLKSENSTYQENILKHIRLSGLIHKAKDLKIPQIDKIYYMKQKSMVKFKQQNIRYYFINKSSLIQENAQLDKLLDKLNEQIELRTGQKDEIFQQLQEYSSELQLINKQNKKDLQNLNQKIKSEQPLNVFGTQVNIYKQARNNNNGLNKNKIIYNNEALLTYLRKSLQQLDYRQTAESIVKVINSTHSINGYTFCVVFEQALNSNNVNIEEDLMYELDKLRDSSLFKFYNIPQKTKYSHIAQNFIGINQVQYNRQKPNPLINKNLTKESKISSQNENDSNLSHYEACHHCKMLFRQEYLISCNYKSSTMGLPIINSSITDSYLFSQMDDEGITNRRQVPNRKKTAYSIYSKKNGELICQRQFCRMCLKQNYDIKIEEVAQKTDWVCPFCQAICFCSRCQRNDIMIKLKDLFTICGGDLEQLTKDSIFEKYVRPLTEEQIYKRKPSQLQRTGYSIVKQQLSHFRDMQTIRLDFENLRLLCSQILRREKMKWKLLEQDILMWNEDIKSNQIKNNKKNEKINKLQSKTKQITKKIQKQEIDQIQECSPSSSSSSSEYFQSNEYESVENLNQIDKKKQITKSKMNIKSNQKQKTQKQQPINQILQNYKSFPAKNLKREVAYLLQYQDTDTYSLILKKIKQDQTKNSSRK</sequence>
<keyword evidence="8" id="KW-1185">Reference proteome</keyword>
<feature type="coiled-coil region" evidence="5">
    <location>
        <begin position="642"/>
        <end position="676"/>
    </location>
</feature>
<evidence type="ECO:0000313" key="8">
    <source>
        <dbReference type="Proteomes" id="UP000689195"/>
    </source>
</evidence>
<name>A0A8S1SGJ5_9CILI</name>
<accession>A0A8S1SGJ5</accession>
<evidence type="ECO:0000256" key="4">
    <source>
        <dbReference type="ARBA" id="ARBA00023242"/>
    </source>
</evidence>
<proteinExistence type="predicted"/>
<keyword evidence="4" id="KW-0539">Nucleus</keyword>
<comment type="subcellular location">
    <subcellularLocation>
        <location evidence="1">Nucleus</location>
    </subcellularLocation>
</comment>
<comment type="caution">
    <text evidence="7">The sequence shown here is derived from an EMBL/GenBank/DDBJ whole genome shotgun (WGS) entry which is preliminary data.</text>
</comment>
<feature type="coiled-coil region" evidence="5">
    <location>
        <begin position="199"/>
        <end position="295"/>
    </location>
</feature>
<evidence type="ECO:0000313" key="7">
    <source>
        <dbReference type="EMBL" id="CAD8137474.1"/>
    </source>
</evidence>
<keyword evidence="3" id="KW-0804">Transcription</keyword>
<feature type="domain" description="Zinc-finger" evidence="6">
    <location>
        <begin position="495"/>
        <end position="540"/>
    </location>
</feature>
<dbReference type="EMBL" id="CAJJDO010000006">
    <property type="protein sequence ID" value="CAD8137474.1"/>
    <property type="molecule type" value="Genomic_DNA"/>
</dbReference>
<evidence type="ECO:0000259" key="6">
    <source>
        <dbReference type="Pfam" id="PF10497"/>
    </source>
</evidence>
<keyword evidence="5" id="KW-0175">Coiled coil</keyword>
<reference evidence="7" key="1">
    <citation type="submission" date="2021-01" db="EMBL/GenBank/DDBJ databases">
        <authorList>
            <consortium name="Genoscope - CEA"/>
            <person name="William W."/>
        </authorList>
    </citation>
    <scope>NUCLEOTIDE SEQUENCE</scope>
</reference>
<keyword evidence="2" id="KW-0805">Transcription regulation</keyword>
<dbReference type="Proteomes" id="UP000689195">
    <property type="component" value="Unassembled WGS sequence"/>
</dbReference>
<evidence type="ECO:0000256" key="5">
    <source>
        <dbReference type="SAM" id="Coils"/>
    </source>
</evidence>
<dbReference type="AlphaFoldDB" id="A0A8S1SGJ5"/>
<protein>
    <recommendedName>
        <fullName evidence="6">Zinc-finger domain-containing protein</fullName>
    </recommendedName>
</protein>
<gene>
    <name evidence="7" type="ORF">PPENT_87.1.T0060110</name>
</gene>
<evidence type="ECO:0000256" key="3">
    <source>
        <dbReference type="ARBA" id="ARBA00023163"/>
    </source>
</evidence>
<dbReference type="InterPro" id="IPR018866">
    <property type="entry name" value="Znf-4CXXC_R1"/>
</dbReference>
<dbReference type="Pfam" id="PF10497">
    <property type="entry name" value="zf-4CXXC_R1"/>
    <property type="match status" value="1"/>
</dbReference>